<accession>A0A6J1WSW9</accession>
<dbReference type="GO" id="GO:0003839">
    <property type="term" value="F:gamma-glutamylcyclotransferase activity"/>
    <property type="evidence" value="ECO:0007669"/>
    <property type="project" value="UniProtKB-EC"/>
</dbReference>
<dbReference type="AlphaFoldDB" id="A0A6J1WSW9"/>
<evidence type="ECO:0000256" key="1">
    <source>
        <dbReference type="ARBA" id="ARBA00012346"/>
    </source>
</evidence>
<dbReference type="GeneID" id="113518182"/>
<dbReference type="InterPro" id="IPR017939">
    <property type="entry name" value="G-Glutamylcylcotransferase"/>
</dbReference>
<keyword evidence="5" id="KW-1185">Reference proteome</keyword>
<gene>
    <name evidence="6" type="primary">LOC113518182</name>
</gene>
<feature type="binding site" evidence="4">
    <location>
        <position position="141"/>
    </location>
    <ligand>
        <name>substrate</name>
    </ligand>
</feature>
<organism evidence="5 6">
    <name type="scientific">Galleria mellonella</name>
    <name type="common">Greater wax moth</name>
    <dbReference type="NCBI Taxonomy" id="7137"/>
    <lineage>
        <taxon>Eukaryota</taxon>
        <taxon>Metazoa</taxon>
        <taxon>Ecdysozoa</taxon>
        <taxon>Arthropoda</taxon>
        <taxon>Hexapoda</taxon>
        <taxon>Insecta</taxon>
        <taxon>Pterygota</taxon>
        <taxon>Neoptera</taxon>
        <taxon>Endopterygota</taxon>
        <taxon>Lepidoptera</taxon>
        <taxon>Glossata</taxon>
        <taxon>Ditrysia</taxon>
        <taxon>Pyraloidea</taxon>
        <taxon>Pyralidae</taxon>
        <taxon>Galleriinae</taxon>
        <taxon>Galleria</taxon>
    </lineage>
</organism>
<dbReference type="PANTHER" id="PTHR12935">
    <property type="entry name" value="GAMMA-GLUTAMYLCYCLOTRANSFERASE"/>
    <property type="match status" value="1"/>
</dbReference>
<protein>
    <recommendedName>
        <fullName evidence="1">gamma-glutamylcyclotransferase</fullName>
        <ecNumber evidence="1">4.3.2.9</ecNumber>
    </recommendedName>
</protein>
<evidence type="ECO:0000256" key="3">
    <source>
        <dbReference type="PIRSR" id="PIRSR617939-1"/>
    </source>
</evidence>
<reference evidence="6" key="1">
    <citation type="submission" date="2025-08" db="UniProtKB">
        <authorList>
            <consortium name="RefSeq"/>
        </authorList>
    </citation>
    <scope>IDENTIFICATION</scope>
    <source>
        <tissue evidence="6">Whole larvae</tissue>
    </source>
</reference>
<proteinExistence type="predicted"/>
<name>A0A6J1WSW9_GALME</name>
<dbReference type="Pfam" id="PF13772">
    <property type="entry name" value="AIG2_2"/>
    <property type="match status" value="1"/>
</dbReference>
<dbReference type="SUPFAM" id="SSF110857">
    <property type="entry name" value="Gamma-glutamyl cyclotransferase-like"/>
    <property type="match status" value="1"/>
</dbReference>
<sequence length="218" mass="25448">MIKSQIYKPDTFLYFSYGANLLTFRVQMHNPSAEFVSIARLDNYRLDFIRYSKFWGGPNVTLVPTANAHVWGVIWRLHKTDMASLDSQEGVDIKKYYIKHLDVLTPYMGLFKCRVYIQKINPLPRGDNDSIPVERLPSRTYKQVMIRGATEHEIPEYYIDYLTKLKDNGEEGCLRMVCLLNRYAVDEPCECRVPGRIPRKPLKLDLKNIPEKKKILGK</sequence>
<evidence type="ECO:0000313" key="6">
    <source>
        <dbReference type="RefSeq" id="XP_026758784.1"/>
    </source>
</evidence>
<dbReference type="RefSeq" id="XP_026758784.1">
    <property type="nucleotide sequence ID" value="XM_026902983.3"/>
</dbReference>
<dbReference type="InParanoid" id="A0A6J1WSW9"/>
<dbReference type="OrthoDB" id="2924818at2759"/>
<dbReference type="PANTHER" id="PTHR12935:SF0">
    <property type="entry name" value="GAMMA-GLUTAMYLCYCLOTRANSFERASE"/>
    <property type="match status" value="1"/>
</dbReference>
<feature type="active site" description="Proton acceptor" evidence="3">
    <location>
        <position position="89"/>
    </location>
</feature>
<dbReference type="CDD" id="cd06661">
    <property type="entry name" value="GGCT_like"/>
    <property type="match status" value="1"/>
</dbReference>
<evidence type="ECO:0000256" key="4">
    <source>
        <dbReference type="PIRSR" id="PIRSR617939-2"/>
    </source>
</evidence>
<keyword evidence="2" id="KW-0456">Lyase</keyword>
<dbReference type="Gene3D" id="3.10.490.10">
    <property type="entry name" value="Gamma-glutamyl cyclotransferase-like"/>
    <property type="match status" value="1"/>
</dbReference>
<evidence type="ECO:0000256" key="2">
    <source>
        <dbReference type="ARBA" id="ARBA00023239"/>
    </source>
</evidence>
<dbReference type="InterPro" id="IPR013024">
    <property type="entry name" value="GGCT-like"/>
</dbReference>
<dbReference type="FunCoup" id="A0A6J1WSW9">
    <property type="interactions" value="38"/>
</dbReference>
<dbReference type="EC" id="4.3.2.9" evidence="1"/>
<dbReference type="KEGG" id="gmw:113518182"/>
<dbReference type="InterPro" id="IPR036568">
    <property type="entry name" value="GGCT-like_sf"/>
</dbReference>
<evidence type="ECO:0000313" key="5">
    <source>
        <dbReference type="Proteomes" id="UP001652740"/>
    </source>
</evidence>
<dbReference type="Proteomes" id="UP001652740">
    <property type="component" value="Unplaced"/>
</dbReference>